<feature type="transmembrane region" description="Helical" evidence="6">
    <location>
        <begin position="31"/>
        <end position="48"/>
    </location>
</feature>
<feature type="transmembrane region" description="Helical" evidence="6">
    <location>
        <begin position="218"/>
        <end position="241"/>
    </location>
</feature>
<evidence type="ECO:0000259" key="7">
    <source>
        <dbReference type="PROSITE" id="PS50801"/>
    </source>
</evidence>
<dbReference type="RefSeq" id="WP_343989673.1">
    <property type="nucleotide sequence ID" value="NZ_BAAANB010000004.1"/>
</dbReference>
<proteinExistence type="predicted"/>
<feature type="compositionally biased region" description="Pro residues" evidence="5">
    <location>
        <begin position="594"/>
        <end position="611"/>
    </location>
</feature>
<feature type="transmembrane region" description="Helical" evidence="6">
    <location>
        <begin position="145"/>
        <end position="162"/>
    </location>
</feature>
<feature type="transmembrane region" description="Helical" evidence="6">
    <location>
        <begin position="188"/>
        <end position="206"/>
    </location>
</feature>
<protein>
    <submittedName>
        <fullName evidence="8">SulP family inorganic anion transporter</fullName>
    </submittedName>
</protein>
<dbReference type="EMBL" id="BAAANB010000004">
    <property type="protein sequence ID" value="GAA2026551.1"/>
    <property type="molecule type" value="Genomic_DNA"/>
</dbReference>
<keyword evidence="9" id="KW-1185">Reference proteome</keyword>
<dbReference type="InterPro" id="IPR001902">
    <property type="entry name" value="SLC26A/SulP_fam"/>
</dbReference>
<dbReference type="SUPFAM" id="SSF52091">
    <property type="entry name" value="SpoIIaa-like"/>
    <property type="match status" value="1"/>
</dbReference>
<evidence type="ECO:0000256" key="1">
    <source>
        <dbReference type="ARBA" id="ARBA00004141"/>
    </source>
</evidence>
<dbReference type="InterPro" id="IPR036513">
    <property type="entry name" value="STAS_dom_sf"/>
</dbReference>
<keyword evidence="4 6" id="KW-0472">Membrane</keyword>
<gene>
    <name evidence="8" type="ORF">GCM10009740_15380</name>
</gene>
<name>A0ABN2U134_9MICO</name>
<evidence type="ECO:0000256" key="4">
    <source>
        <dbReference type="ARBA" id="ARBA00023136"/>
    </source>
</evidence>
<dbReference type="Pfam" id="PF01740">
    <property type="entry name" value="STAS"/>
    <property type="match status" value="1"/>
</dbReference>
<keyword evidence="3 6" id="KW-1133">Transmembrane helix</keyword>
<feature type="region of interest" description="Disordered" evidence="5">
    <location>
        <begin position="594"/>
        <end position="617"/>
    </location>
</feature>
<evidence type="ECO:0000256" key="6">
    <source>
        <dbReference type="SAM" id="Phobius"/>
    </source>
</evidence>
<accession>A0ABN2U134</accession>
<dbReference type="InterPro" id="IPR011547">
    <property type="entry name" value="SLC26A/SulP_dom"/>
</dbReference>
<evidence type="ECO:0000313" key="9">
    <source>
        <dbReference type="Proteomes" id="UP001501285"/>
    </source>
</evidence>
<dbReference type="CDD" id="cd07042">
    <property type="entry name" value="STAS_SulP_like_sulfate_transporter"/>
    <property type="match status" value="1"/>
</dbReference>
<reference evidence="8 9" key="1">
    <citation type="journal article" date="2019" name="Int. J. Syst. Evol. Microbiol.">
        <title>The Global Catalogue of Microorganisms (GCM) 10K type strain sequencing project: providing services to taxonomists for standard genome sequencing and annotation.</title>
        <authorList>
            <consortium name="The Broad Institute Genomics Platform"/>
            <consortium name="The Broad Institute Genome Sequencing Center for Infectious Disease"/>
            <person name="Wu L."/>
            <person name="Ma J."/>
        </authorList>
    </citation>
    <scope>NUCLEOTIDE SEQUENCE [LARGE SCALE GENOMIC DNA]</scope>
    <source>
        <strain evidence="8 9">JCM 14283</strain>
    </source>
</reference>
<sequence>MTAGLGGRATWGRLLPGVVVLRHYDRRWLRGDVLGGITVAAYLVPQVLAYAEVAGLPAITGLWAVGPGLLVYALLGSSRQLSVGPESTTALMTAAGVGALVTAAGGVAMRQEVAALLAIAVGLMCLVGFVARLGFLAELLSKPVLVGYLAGVAVLMVVSQLGKVTGVPVEGGSFAQDVGSAVAHLGDVHLPTLALSLAVLTALVAFQRLAPTWPGPLIAMLGATAVVWAFGLVDQAGVAVVGPVPQGLPSLQVPHPSGVDLRSLLPAALGVAVVAYSDNVLTGRAFSGRRGAGTGATDGSAGSAENTGDGGIDSNQEFLALGGANVAAGLLQGFPISSSGSRTVIADNMGARTQLHSLVSLVLVVATMLWLGPVIAAFPTAALGAVVVFAAARLVEVGELRRIAAFRRSELVLALATTVAVLGLGVLPGIGVAVGLSLLDLLRRIVHPHDGVLGYVPGVAGMHDIDDHPDAVQVPGLVVYRYDSPLFFANSDDFVKRALQVADEASRRGRVEWFLLNAEANTEVDLTAADALETVRSTLAERSVRFAMARVKEDLRRSLQASGFVGKVGPDMVFPTLPTAVAAYAAWYRREHGSPPPGLRIPPVPTQPEPQPPDRDA</sequence>
<feature type="transmembrane region" description="Helical" evidence="6">
    <location>
        <begin position="358"/>
        <end position="391"/>
    </location>
</feature>
<feature type="domain" description="STAS" evidence="7">
    <location>
        <begin position="467"/>
        <end position="584"/>
    </location>
</feature>
<feature type="transmembrane region" description="Helical" evidence="6">
    <location>
        <begin position="113"/>
        <end position="133"/>
    </location>
</feature>
<dbReference type="Proteomes" id="UP001501285">
    <property type="component" value="Unassembled WGS sequence"/>
</dbReference>
<evidence type="ECO:0000313" key="8">
    <source>
        <dbReference type="EMBL" id="GAA2026551.1"/>
    </source>
</evidence>
<evidence type="ECO:0000256" key="3">
    <source>
        <dbReference type="ARBA" id="ARBA00022989"/>
    </source>
</evidence>
<dbReference type="InterPro" id="IPR002645">
    <property type="entry name" value="STAS_dom"/>
</dbReference>
<comment type="caution">
    <text evidence="8">The sequence shown here is derived from an EMBL/GenBank/DDBJ whole genome shotgun (WGS) entry which is preliminary data.</text>
</comment>
<feature type="transmembrane region" description="Helical" evidence="6">
    <location>
        <begin position="411"/>
        <end position="439"/>
    </location>
</feature>
<evidence type="ECO:0000256" key="2">
    <source>
        <dbReference type="ARBA" id="ARBA00022692"/>
    </source>
</evidence>
<dbReference type="Pfam" id="PF00916">
    <property type="entry name" value="Sulfate_transp"/>
    <property type="match status" value="1"/>
</dbReference>
<organism evidence="8 9">
    <name type="scientific">Terrabacter terrae</name>
    <dbReference type="NCBI Taxonomy" id="318434"/>
    <lineage>
        <taxon>Bacteria</taxon>
        <taxon>Bacillati</taxon>
        <taxon>Actinomycetota</taxon>
        <taxon>Actinomycetes</taxon>
        <taxon>Micrococcales</taxon>
        <taxon>Intrasporangiaceae</taxon>
        <taxon>Terrabacter</taxon>
    </lineage>
</organism>
<keyword evidence="2 6" id="KW-0812">Transmembrane</keyword>
<comment type="subcellular location">
    <subcellularLocation>
        <location evidence="1">Membrane</location>
        <topology evidence="1">Multi-pass membrane protein</topology>
    </subcellularLocation>
</comment>
<evidence type="ECO:0000256" key="5">
    <source>
        <dbReference type="SAM" id="MobiDB-lite"/>
    </source>
</evidence>
<dbReference type="PROSITE" id="PS50801">
    <property type="entry name" value="STAS"/>
    <property type="match status" value="1"/>
</dbReference>
<feature type="region of interest" description="Disordered" evidence="5">
    <location>
        <begin position="290"/>
        <end position="310"/>
    </location>
</feature>
<feature type="transmembrane region" description="Helical" evidence="6">
    <location>
        <begin position="87"/>
        <end position="107"/>
    </location>
</feature>
<dbReference type="PANTHER" id="PTHR11814">
    <property type="entry name" value="SULFATE TRANSPORTER"/>
    <property type="match status" value="1"/>
</dbReference>
<feature type="transmembrane region" description="Helical" evidence="6">
    <location>
        <begin position="54"/>
        <end position="75"/>
    </location>
</feature>
<dbReference type="Gene3D" id="3.30.750.24">
    <property type="entry name" value="STAS domain"/>
    <property type="match status" value="1"/>
</dbReference>